<dbReference type="RefSeq" id="XP_035345890.1">
    <property type="nucleotide sequence ID" value="XM_035489997.1"/>
</dbReference>
<dbReference type="AlphaFoldDB" id="A0A7H8R4A3"/>
<dbReference type="InterPro" id="IPR008146">
    <property type="entry name" value="Gln_synth_cat_dom"/>
</dbReference>
<evidence type="ECO:0000256" key="2">
    <source>
        <dbReference type="PROSITE-ProRule" id="PRU01331"/>
    </source>
</evidence>
<proteinExistence type="inferred from homology"/>
<dbReference type="SUPFAM" id="SSF55931">
    <property type="entry name" value="Glutamine synthetase/guanido kinase"/>
    <property type="match status" value="1"/>
</dbReference>
<feature type="domain" description="GS catalytic" evidence="4">
    <location>
        <begin position="119"/>
        <end position="454"/>
    </location>
</feature>
<gene>
    <name evidence="5" type="ORF">TRUGW13939_06853</name>
</gene>
<dbReference type="PANTHER" id="PTHR43785">
    <property type="entry name" value="GAMMA-GLUTAMYLPUTRESCINE SYNTHETASE"/>
    <property type="match status" value="1"/>
</dbReference>
<evidence type="ECO:0000256" key="1">
    <source>
        <dbReference type="ARBA" id="ARBA00022598"/>
    </source>
</evidence>
<reference evidence="6" key="1">
    <citation type="submission" date="2020-06" db="EMBL/GenBank/DDBJ databases">
        <title>A chromosome-scale genome assembly of Talaromyces rugulosus W13939.</title>
        <authorList>
            <person name="Wang B."/>
            <person name="Guo L."/>
            <person name="Ye K."/>
            <person name="Wang L."/>
        </authorList>
    </citation>
    <scope>NUCLEOTIDE SEQUENCE [LARGE SCALE GENOMIC DNA]</scope>
    <source>
        <strain evidence="6">W13939</strain>
    </source>
</reference>
<dbReference type="GeneID" id="55994346"/>
<dbReference type="Pfam" id="PF00120">
    <property type="entry name" value="Gln-synt_C"/>
    <property type="match status" value="1"/>
</dbReference>
<organism evidence="5 6">
    <name type="scientific">Talaromyces rugulosus</name>
    <name type="common">Penicillium rugulosum</name>
    <dbReference type="NCBI Taxonomy" id="121627"/>
    <lineage>
        <taxon>Eukaryota</taxon>
        <taxon>Fungi</taxon>
        <taxon>Dikarya</taxon>
        <taxon>Ascomycota</taxon>
        <taxon>Pezizomycotina</taxon>
        <taxon>Eurotiomycetes</taxon>
        <taxon>Eurotiomycetidae</taxon>
        <taxon>Eurotiales</taxon>
        <taxon>Trichocomaceae</taxon>
        <taxon>Talaromyces</taxon>
        <taxon>Talaromyces sect. Islandici</taxon>
    </lineage>
</organism>
<dbReference type="InterPro" id="IPR014746">
    <property type="entry name" value="Gln_synth/guanido_kin_cat_dom"/>
</dbReference>
<dbReference type="Gene3D" id="3.30.590.10">
    <property type="entry name" value="Glutamine synthetase/guanido kinase, catalytic domain"/>
    <property type="match status" value="1"/>
</dbReference>
<dbReference type="Proteomes" id="UP000509510">
    <property type="component" value="Chromosome IV"/>
</dbReference>
<evidence type="ECO:0000313" key="5">
    <source>
        <dbReference type="EMBL" id="QKX59713.1"/>
    </source>
</evidence>
<dbReference type="SMART" id="SM01230">
    <property type="entry name" value="Gln-synt_C"/>
    <property type="match status" value="1"/>
</dbReference>
<evidence type="ECO:0000259" key="4">
    <source>
        <dbReference type="PROSITE" id="PS51987"/>
    </source>
</evidence>
<keyword evidence="1" id="KW-0436">Ligase</keyword>
<evidence type="ECO:0000256" key="3">
    <source>
        <dbReference type="RuleBase" id="RU000384"/>
    </source>
</evidence>
<dbReference type="EMBL" id="CP055901">
    <property type="protein sequence ID" value="QKX59713.1"/>
    <property type="molecule type" value="Genomic_DNA"/>
</dbReference>
<dbReference type="OrthoDB" id="3364440at2759"/>
<dbReference type="PANTHER" id="PTHR43785:SF2">
    <property type="entry name" value="TYPE-1 GLUTAMINE SYNTHETASE 1"/>
    <property type="match status" value="1"/>
</dbReference>
<accession>A0A7H8R4A3</accession>
<dbReference type="KEGG" id="trg:TRUGW13939_06853"/>
<dbReference type="PROSITE" id="PS51987">
    <property type="entry name" value="GS_CATALYTIC"/>
    <property type="match status" value="1"/>
</dbReference>
<dbReference type="GO" id="GO:0004356">
    <property type="term" value="F:glutamine synthetase activity"/>
    <property type="evidence" value="ECO:0007669"/>
    <property type="project" value="InterPro"/>
</dbReference>
<evidence type="ECO:0000313" key="6">
    <source>
        <dbReference type="Proteomes" id="UP000509510"/>
    </source>
</evidence>
<protein>
    <recommendedName>
        <fullName evidence="4">GS catalytic domain-containing protein</fullName>
    </recommendedName>
</protein>
<keyword evidence="6" id="KW-1185">Reference proteome</keyword>
<sequence length="454" mass="50702">MKSDDSSFALWHQFLSQHEGVEFVWLQYMGLNGNILGRAIPVPRFTKLLEINKPVSLTRAVFYLLPHDHLAEGGEPVGAFGLKPDLSTIHLWTGATNRAVITSYGVQSEDGTTPIAECPRSALVRLSKVLTKETDFYPLIGFEIEVVFMQRAKDIKGKVVAYETINENHSFQSMTTDDNSYMELVEDVARSLLAAGIEIEQFHAEAAPGQWEFVLPPNHPVEAVDTLIRARTIISLVAEKHDHRATLHPRPSEMHAGSGAHVHISLNEKAPLKNDRHEFNGSHESFFAGIMIHLPAILAFTLAQPESYRRVMSGIWSGGEYAAWGWENKETALRRVENNRFEIKLMDGLANPYLALSAMFAAGIDGLRNGLPLVGGPCRRAANLLSPQERKELGIHALPKTLSQSLSALEADTVLCGLISQELIEPYFAVKRGELEQTKQWTETERRNYLISRY</sequence>
<comment type="similarity">
    <text evidence="2 3">Belongs to the glutamine synthetase family.</text>
</comment>
<name>A0A7H8R4A3_TALRU</name>